<proteinExistence type="inferred from homology"/>
<dbReference type="Pfam" id="PF13668">
    <property type="entry name" value="Ferritin_2"/>
    <property type="match status" value="1"/>
</dbReference>
<feature type="region of interest" description="Disordered" evidence="11">
    <location>
        <begin position="1981"/>
        <end position="2208"/>
    </location>
</feature>
<feature type="signal peptide" evidence="12">
    <location>
        <begin position="1"/>
        <end position="18"/>
    </location>
</feature>
<feature type="compositionally biased region" description="Pro residues" evidence="11">
    <location>
        <begin position="1200"/>
        <end position="1216"/>
    </location>
</feature>
<comment type="function">
    <text evidence="9 10">Involved in the initiation of assembly of the COPII coat required for the formation of transport vesicles from the endoplasmic reticulum (ER) and the selection of cargo molecules. Also involved in autophagy.</text>
</comment>
<organism evidence="15 16">
    <name type="scientific">Beauveria asiatica</name>
    <dbReference type="NCBI Taxonomy" id="1069075"/>
    <lineage>
        <taxon>Eukaryota</taxon>
        <taxon>Fungi</taxon>
        <taxon>Dikarya</taxon>
        <taxon>Ascomycota</taxon>
        <taxon>Pezizomycotina</taxon>
        <taxon>Sordariomycetes</taxon>
        <taxon>Hypocreomycetidae</taxon>
        <taxon>Hypocreales</taxon>
        <taxon>Cordycipitaceae</taxon>
        <taxon>Beauveria</taxon>
    </lineage>
</organism>
<sequence>MFATKSISLLGLLGLVTGAAVPSNDGFPMPNKDQQVTLAKQAGGKLPNVALPKKLGPGSTTAFQLIAFNELFETAYFDSLLQNITNGVQGYEADDKEELIKIFSAVRAQEELHALAAQTALMAANASFVPSACKYMFPTTNLTQAVNIAETFTAVVLGALQGANVLFAKENVPVPIQLISSVIGQEGEQNGYYRTVLKEVPSESPFLTAVPAAFAFSALQMFVVPGSCPYPLSNIDLPIFPPMMINGQAVAALEAKDQKLSFSADLGKSEQAKKYFGGDGKDLFLTYTTGQQKPISLEISNVKWESGMISFDADFPVSENVMNGFSHAALTTGNVFESADDVANSTLAGPGIIQVRDGVTYTPCIFEGFSRIQTASEMAEEASNSSWHPAKMPNSLEQRAALPKIDAALEFPTRAASEMAEEASKSSWHPAKMPNSLEQSAALPKADAAPDVDGHGLVTRSTMPDATQSHDLDNAWMADGGEEAVGDAWLMSEEPATQSLDLDASQADPKQCTLENTPLAPENEAQKSQGSPEDAHEANSAAIDPFNTNEDEHEDADSWFAEKPAQEQLHTEAAPPPVELANAEEVEPIAEHQPAAEIQAAPESTELQTQEVEPQSHIRPETEAAKQPDAELREIQPLRKSLSQHSSSMSFARTVSHEISFNDDDDSDWTLSRSNTDQFKFMPPTDRTNSFPPVPPAQSAEPLASSQPLPSSQALDVVEEVEKSSFAHDDSEESKMFWENDSSADNAHEAFQTIGGDIGDAATEASQSRFEEGLPLIPAAEEVEDAKPSKPTPFDSFAEDDAGDDFFSTVRREEDSADSMQPIQRKSTMQVIENTFNREPSVQQTAFDTLDEHSEDFSEEDRHAQALANAFGAAANDENQLDAAEPAADLSAKWQEAFGTGDDDDDFLLDDTGNEDETIDTTGFLGSDDEGLLLDDEDDAPAAIATKAPITNPYMPTQAQTRPQPVSAPTSSYGYTAQPPQQTPYGGAFGYAPAAPLRTETPKTESFADKAKGGYASPYDLPTDLVSMNIKPRKRPSLPNPAQETAPPPMSAPPRTANAYALPPGPVVSAPPPASGAASQAPPARSASRQESFFEDLPVVAKPRPGSRQSLRASSPSKQYGSPNTSSSTAPPPPAMHQQYQPSPIERPAAPENSMPDLVAPPKVNPYAALQAGSAPPSAPANNATRYSPASAQHQKGSSAPPPAAPNRFSPVPPLPRQNSSPPQTTNASASQTYLPHLPRTSSPLAQFEVHHGKTATGIDAVHLDRRASYNHEPRLNRVSSLPPTREVDEEEETPARNQLGALQQAPAVTARYSPAPQQTPVVPSSHLSSPQKRQASNYLPQAPLHQSNFAPPIRSQTQSPGATRITHQHARPASAHTSVAPTFGQAAQPTHAMPVRTRGASLTMVSPTDGRENDPLQRWQGVPIISWGVGGAMVTSFPKSTPRYTMNQSAPTMLRTPGEVKVKSMKDIEPLPEQLAKFPGPLRGKSKKKDALAWLSSGITALETEVPDLSSNPQLSLEEKRSIERLLLWKILRVFIEHDGHLEGSPAVEKAVREVLSPQAAAEAVDASLSSGPRFGQTAPSTGMKADDVDSASMESIKESLLQGDRESAVWAAVDKRLWGHAMLIAQTTSPELYSRVAQEFVRKEVNYPGHSNQSLGAFYKVLSGNFEDCVDELVPVHARAGLQLMSTDSGPGATQDVLSGLEKWKETVSMVLSNRSENDIRGLNALGKLLSDYGRAEAAQICFIFSRTISVFGGVDDPNTDFVLVGADHRKQPDQFAKETEALQLSEVYEYGLTLSGAANLASGAPHLAGYKLQHATVLAEHGYRDKALQYCDAIFTSMSAQTRRSPYHHPLLEASVDDFMRRLKQAPKDDGSSWMSKPSMNKVSDSMWNRFNKFVSGDEEGNGKAGADGEHGPFARIASTPNISRSPSVSNLETYGTSPSYGVSALPPQPTAATSRYAPVMTPAATTTQNPYEFVAQQPAPVPQQASGRTSNEYTPSPYEPAYPSTNTGDSGYPGFNQSAPELLHQPSQPGASTYQPQLSSAATQPYGLQPSPSITAELNPNANYGYQGYQPAGGYEPDKPAEAAAPKADSTVESGYQPAPTQSYGLESPSMQSYGYEPPSTQFQSYESPSAQSQGYEPPSSQFQGYEPPQTQSYGYEPPSYQPDMSNDADNDALKPKKMSFMDDDDVPTPQVADNKNKTDLDRENEEMFKKVAEEEAKRATEAAAAKKSGGWGFGGWFGASKKAELGSGEAQPQKAIKAKLGESNSFVYDPDLKRWINKKAGAEQTEAVKAAPPPPRGSAPRSVSGTPPPSAMGPPMAAMARSASTSNLKAGTMPPSGLGISTLPPMMRTDSSASAGGAPTPLSGPPSRLPTSISNASSIDDLLGAAGPRKASGKKPRKAGRYVDVMAK</sequence>
<feature type="region of interest" description="Disordered" evidence="11">
    <location>
        <begin position="512"/>
        <end position="712"/>
    </location>
</feature>
<dbReference type="GO" id="GO:0070971">
    <property type="term" value="C:endoplasmic reticulum exit site"/>
    <property type="evidence" value="ECO:0007669"/>
    <property type="project" value="UniProtKB-ARBA"/>
</dbReference>
<comment type="similarity">
    <text evidence="2 10">Belongs to the SEC16 family.</text>
</comment>
<feature type="region of interest" description="Disordered" evidence="11">
    <location>
        <begin position="1568"/>
        <end position="1590"/>
    </location>
</feature>
<evidence type="ECO:0000256" key="7">
    <source>
        <dbReference type="ARBA" id="ARBA00023006"/>
    </source>
</evidence>
<feature type="compositionally biased region" description="Polar residues" evidence="11">
    <location>
        <begin position="1217"/>
        <end position="1245"/>
    </location>
</feature>
<feature type="chain" id="PRO_5043765941" description="Protein transport protein sec16" evidence="12">
    <location>
        <begin position="19"/>
        <end position="2413"/>
    </location>
</feature>
<keyword evidence="4 10" id="KW-0256">Endoplasmic reticulum</keyword>
<feature type="region of interest" description="Disordered" evidence="11">
    <location>
        <begin position="1272"/>
        <end position="1299"/>
    </location>
</feature>
<dbReference type="PANTHER" id="PTHR13402:SF6">
    <property type="entry name" value="SECRETORY 16, ISOFORM I"/>
    <property type="match status" value="1"/>
</dbReference>
<feature type="compositionally biased region" description="Polar residues" evidence="11">
    <location>
        <begin position="2054"/>
        <end position="2066"/>
    </location>
</feature>
<evidence type="ECO:0000256" key="12">
    <source>
        <dbReference type="SAM" id="SignalP"/>
    </source>
</evidence>
<feature type="compositionally biased region" description="Low complexity" evidence="11">
    <location>
        <begin position="984"/>
        <end position="996"/>
    </location>
</feature>
<feature type="region of interest" description="Disordered" evidence="11">
    <location>
        <begin position="951"/>
        <end position="1260"/>
    </location>
</feature>
<feature type="compositionally biased region" description="Polar residues" evidence="11">
    <location>
        <begin position="669"/>
        <end position="678"/>
    </location>
</feature>
<feature type="compositionally biased region" description="Basic and acidic residues" evidence="11">
    <location>
        <begin position="2199"/>
        <end position="2208"/>
    </location>
</feature>
<feature type="compositionally biased region" description="Polar residues" evidence="11">
    <location>
        <begin position="2095"/>
        <end position="2158"/>
    </location>
</feature>
<keyword evidence="5 10" id="KW-0931">ER-Golgi transport</keyword>
<feature type="region of interest" description="Disordered" evidence="11">
    <location>
        <begin position="2283"/>
        <end position="2413"/>
    </location>
</feature>
<evidence type="ECO:0000256" key="1">
    <source>
        <dbReference type="ARBA" id="ARBA00004397"/>
    </source>
</evidence>
<dbReference type="PANTHER" id="PTHR13402">
    <property type="entry name" value="RGPR-RELATED"/>
    <property type="match status" value="1"/>
</dbReference>
<gene>
    <name evidence="15" type="primary">SEC16</name>
    <name evidence="15" type="ORF">G3M48_006781</name>
</gene>
<dbReference type="GO" id="GO:0015031">
    <property type="term" value="P:protein transport"/>
    <property type="evidence" value="ECO:0007669"/>
    <property type="project" value="UniProtKB-KW"/>
</dbReference>
<keyword evidence="6 10" id="KW-0653">Protein transport</keyword>
<dbReference type="CDD" id="cd09233">
    <property type="entry name" value="ACE1-Sec16-like"/>
    <property type="match status" value="1"/>
</dbReference>
<dbReference type="Gene3D" id="1.25.40.1030">
    <property type="match status" value="1"/>
</dbReference>
<accession>A0AAW0S5C0</accession>
<feature type="compositionally biased region" description="Basic and acidic residues" evidence="11">
    <location>
        <begin position="614"/>
        <end position="637"/>
    </location>
</feature>
<keyword evidence="7 10" id="KW-0072">Autophagy</keyword>
<keyword evidence="3 10" id="KW-0813">Transport</keyword>
<feature type="compositionally biased region" description="Polar residues" evidence="11">
    <location>
        <begin position="954"/>
        <end position="980"/>
    </location>
</feature>
<evidence type="ECO:0000256" key="9">
    <source>
        <dbReference type="ARBA" id="ARBA00024687"/>
    </source>
</evidence>
<dbReference type="GO" id="GO:0016192">
    <property type="term" value="P:vesicle-mediated transport"/>
    <property type="evidence" value="ECO:0007669"/>
    <property type="project" value="UniProtKB-KW"/>
</dbReference>
<protein>
    <recommendedName>
        <fullName evidence="10">Protein transport protein sec16</fullName>
    </recommendedName>
</protein>
<dbReference type="GO" id="GO:0005789">
    <property type="term" value="C:endoplasmic reticulum membrane"/>
    <property type="evidence" value="ECO:0007669"/>
    <property type="project" value="UniProtKB-SubCell"/>
</dbReference>
<dbReference type="GO" id="GO:0012507">
    <property type="term" value="C:ER to Golgi transport vesicle membrane"/>
    <property type="evidence" value="ECO:0007669"/>
    <property type="project" value="TreeGrafter"/>
</dbReference>
<dbReference type="GO" id="GO:0007030">
    <property type="term" value="P:Golgi organization"/>
    <property type="evidence" value="ECO:0007669"/>
    <property type="project" value="TreeGrafter"/>
</dbReference>
<evidence type="ECO:0000256" key="10">
    <source>
        <dbReference type="RuleBase" id="RU364101"/>
    </source>
</evidence>
<feature type="compositionally biased region" description="Pro residues" evidence="11">
    <location>
        <begin position="1063"/>
        <end position="1074"/>
    </location>
</feature>
<feature type="compositionally biased region" description="Polar residues" evidence="11">
    <location>
        <begin position="1922"/>
        <end position="1934"/>
    </location>
</feature>
<evidence type="ECO:0000313" key="16">
    <source>
        <dbReference type="Proteomes" id="UP001397290"/>
    </source>
</evidence>
<evidence type="ECO:0000256" key="2">
    <source>
        <dbReference type="ARBA" id="ARBA00005927"/>
    </source>
</evidence>
<evidence type="ECO:0000256" key="3">
    <source>
        <dbReference type="ARBA" id="ARBA00022448"/>
    </source>
</evidence>
<feature type="compositionally biased region" description="Polar residues" evidence="11">
    <location>
        <begin position="2007"/>
        <end position="2047"/>
    </location>
</feature>
<feature type="compositionally biased region" description="Low complexity" evidence="11">
    <location>
        <begin position="699"/>
        <end position="712"/>
    </location>
</feature>
<feature type="region of interest" description="Disordered" evidence="11">
    <location>
        <begin position="1311"/>
        <end position="1380"/>
    </location>
</feature>
<dbReference type="InterPro" id="IPR024298">
    <property type="entry name" value="Sec16_Sec23-bd"/>
</dbReference>
<dbReference type="FunFam" id="1.25.40.1030:FF:000008">
    <property type="entry name" value="Protein transport protein sec16"/>
    <property type="match status" value="1"/>
</dbReference>
<keyword evidence="8 10" id="KW-0472">Membrane</keyword>
<dbReference type="EMBL" id="JAAHCF010000047">
    <property type="protein sequence ID" value="KAK8149473.1"/>
    <property type="molecule type" value="Genomic_DNA"/>
</dbReference>
<comment type="subcellular location">
    <subcellularLocation>
        <location evidence="1">Endoplasmic reticulum membrane</location>
        <topology evidence="1">Peripheral membrane protein</topology>
        <orientation evidence="1">Cytoplasmic side</orientation>
    </subcellularLocation>
</comment>
<feature type="compositionally biased region" description="Basic and acidic residues" evidence="11">
    <location>
        <begin position="1000"/>
        <end position="1012"/>
    </location>
</feature>
<comment type="caution">
    <text evidence="15">The sequence shown here is derived from an EMBL/GenBank/DDBJ whole genome shotgun (WGS) entry which is preliminary data.</text>
</comment>
<dbReference type="GO" id="GO:0070973">
    <property type="term" value="P:protein localization to endoplasmic reticulum exit site"/>
    <property type="evidence" value="ECO:0007669"/>
    <property type="project" value="TreeGrafter"/>
</dbReference>
<feature type="domain" description="Sec16 central conserved" evidence="14">
    <location>
        <begin position="1423"/>
        <end position="1541"/>
    </location>
</feature>
<feature type="compositionally biased region" description="Low complexity" evidence="11">
    <location>
        <begin position="2318"/>
        <end position="2331"/>
    </location>
</feature>
<keyword evidence="12" id="KW-0732">Signal</keyword>
<dbReference type="Pfam" id="PF12931">
    <property type="entry name" value="TPR_Sec16"/>
    <property type="match status" value="1"/>
</dbReference>
<feature type="compositionally biased region" description="Low complexity" evidence="11">
    <location>
        <begin position="1168"/>
        <end position="1184"/>
    </location>
</feature>
<feature type="region of interest" description="Disordered" evidence="11">
    <location>
        <begin position="1902"/>
        <end position="1934"/>
    </location>
</feature>
<dbReference type="InterPro" id="IPR024340">
    <property type="entry name" value="Sec16_CCD"/>
</dbReference>
<evidence type="ECO:0000256" key="8">
    <source>
        <dbReference type="ARBA" id="ARBA00023136"/>
    </source>
</evidence>
<feature type="compositionally biased region" description="Low complexity" evidence="11">
    <location>
        <begin position="2068"/>
        <end position="2079"/>
    </location>
</feature>
<feature type="compositionally biased region" description="Low complexity" evidence="11">
    <location>
        <begin position="1075"/>
        <end position="1090"/>
    </location>
</feature>
<feature type="compositionally biased region" description="Polar residues" evidence="11">
    <location>
        <begin position="1316"/>
        <end position="1362"/>
    </location>
</feature>
<evidence type="ECO:0000256" key="5">
    <source>
        <dbReference type="ARBA" id="ARBA00022892"/>
    </source>
</evidence>
<evidence type="ECO:0000259" key="14">
    <source>
        <dbReference type="Pfam" id="PF12932"/>
    </source>
</evidence>
<evidence type="ECO:0000313" key="15">
    <source>
        <dbReference type="EMBL" id="KAK8149473.1"/>
    </source>
</evidence>
<feature type="compositionally biased region" description="Polar residues" evidence="11">
    <location>
        <begin position="1107"/>
        <end position="1121"/>
    </location>
</feature>
<evidence type="ECO:0000256" key="11">
    <source>
        <dbReference type="SAM" id="MobiDB-lite"/>
    </source>
</evidence>
<dbReference type="GO" id="GO:0006914">
    <property type="term" value="P:autophagy"/>
    <property type="evidence" value="ECO:0007669"/>
    <property type="project" value="UniProtKB-KW"/>
</dbReference>
<dbReference type="Pfam" id="PF12932">
    <property type="entry name" value="Sec16"/>
    <property type="match status" value="1"/>
</dbReference>
<feature type="domain" description="Sec16 Sec23-binding" evidence="13">
    <location>
        <begin position="1598"/>
        <end position="1901"/>
    </location>
</feature>
<evidence type="ECO:0000256" key="4">
    <source>
        <dbReference type="ARBA" id="ARBA00022824"/>
    </source>
</evidence>
<evidence type="ECO:0000259" key="13">
    <source>
        <dbReference type="Pfam" id="PF12931"/>
    </source>
</evidence>
<name>A0AAW0S5C0_9HYPO</name>
<feature type="region of interest" description="Disordered" evidence="11">
    <location>
        <begin position="781"/>
        <end position="802"/>
    </location>
</feature>
<reference evidence="15 16" key="1">
    <citation type="submission" date="2020-02" db="EMBL/GenBank/DDBJ databases">
        <title>Comparative genomics of the hypocrealean fungal genus Beauvera.</title>
        <authorList>
            <person name="Showalter D.N."/>
            <person name="Bushley K.E."/>
            <person name="Rehner S.A."/>
        </authorList>
    </citation>
    <scope>NUCLEOTIDE SEQUENCE [LARGE SCALE GENOMIC DNA]</scope>
    <source>
        <strain evidence="15 16">ARSEF4384</strain>
    </source>
</reference>
<evidence type="ECO:0000256" key="6">
    <source>
        <dbReference type="ARBA" id="ARBA00022927"/>
    </source>
</evidence>
<feature type="compositionally biased region" description="Basic residues" evidence="11">
    <location>
        <begin position="2396"/>
        <end position="2405"/>
    </location>
</feature>
<feature type="compositionally biased region" description="Polar residues" evidence="11">
    <location>
        <begin position="1185"/>
        <end position="1198"/>
    </location>
</feature>
<feature type="compositionally biased region" description="Polar residues" evidence="11">
    <location>
        <begin position="641"/>
        <end position="659"/>
    </location>
</feature>
<keyword evidence="16" id="KW-1185">Reference proteome</keyword>
<feature type="compositionally biased region" description="Polar residues" evidence="11">
    <location>
        <begin position="2374"/>
        <end position="2383"/>
    </location>
</feature>
<dbReference type="Proteomes" id="UP001397290">
    <property type="component" value="Unassembled WGS sequence"/>
</dbReference>